<feature type="transmembrane region" description="Helical" evidence="1">
    <location>
        <begin position="343"/>
        <end position="361"/>
    </location>
</feature>
<feature type="transmembrane region" description="Helical" evidence="1">
    <location>
        <begin position="309"/>
        <end position="331"/>
    </location>
</feature>
<accession>A0A0L0G6F1</accession>
<feature type="transmembrane region" description="Helical" evidence="1">
    <location>
        <begin position="154"/>
        <end position="178"/>
    </location>
</feature>
<feature type="transmembrane region" description="Helical" evidence="1">
    <location>
        <begin position="94"/>
        <end position="112"/>
    </location>
</feature>
<feature type="transmembrane region" description="Helical" evidence="1">
    <location>
        <begin position="70"/>
        <end position="88"/>
    </location>
</feature>
<gene>
    <name evidence="2" type="ORF">SARC_03258</name>
</gene>
<dbReference type="RefSeq" id="XP_014158436.1">
    <property type="nucleotide sequence ID" value="XM_014302961.1"/>
</dbReference>
<feature type="transmembrane region" description="Helical" evidence="1">
    <location>
        <begin position="373"/>
        <end position="395"/>
    </location>
</feature>
<dbReference type="EMBL" id="KQ241758">
    <property type="protein sequence ID" value="KNC84534.1"/>
    <property type="molecule type" value="Genomic_DNA"/>
</dbReference>
<keyword evidence="1" id="KW-0812">Transmembrane</keyword>
<feature type="transmembrane region" description="Helical" evidence="1">
    <location>
        <begin position="283"/>
        <end position="303"/>
    </location>
</feature>
<organism evidence="2 3">
    <name type="scientific">Sphaeroforma arctica JP610</name>
    <dbReference type="NCBI Taxonomy" id="667725"/>
    <lineage>
        <taxon>Eukaryota</taxon>
        <taxon>Ichthyosporea</taxon>
        <taxon>Ichthyophonida</taxon>
        <taxon>Sphaeroforma</taxon>
    </lineage>
</organism>
<keyword evidence="1" id="KW-0472">Membrane</keyword>
<evidence type="ECO:0000313" key="2">
    <source>
        <dbReference type="EMBL" id="KNC84534.1"/>
    </source>
</evidence>
<evidence type="ECO:0000313" key="3">
    <source>
        <dbReference type="Proteomes" id="UP000054560"/>
    </source>
</evidence>
<keyword evidence="1" id="KW-1133">Transmembrane helix</keyword>
<feature type="transmembrane region" description="Helical" evidence="1">
    <location>
        <begin position="257"/>
        <end position="276"/>
    </location>
</feature>
<feature type="transmembrane region" description="Helical" evidence="1">
    <location>
        <begin position="12"/>
        <end position="33"/>
    </location>
</feature>
<proteinExistence type="predicted"/>
<dbReference type="AlphaFoldDB" id="A0A0L0G6F1"/>
<name>A0A0L0G6F1_9EUKA</name>
<feature type="transmembrane region" description="Helical" evidence="1">
    <location>
        <begin position="39"/>
        <end position="58"/>
    </location>
</feature>
<dbReference type="Proteomes" id="UP000054560">
    <property type="component" value="Unassembled WGS sequence"/>
</dbReference>
<reference evidence="2 3" key="1">
    <citation type="submission" date="2011-02" db="EMBL/GenBank/DDBJ databases">
        <title>The Genome Sequence of Sphaeroforma arctica JP610.</title>
        <authorList>
            <consortium name="The Broad Institute Genome Sequencing Platform"/>
            <person name="Russ C."/>
            <person name="Cuomo C."/>
            <person name="Young S.K."/>
            <person name="Zeng Q."/>
            <person name="Gargeya S."/>
            <person name="Alvarado L."/>
            <person name="Berlin A."/>
            <person name="Chapman S.B."/>
            <person name="Chen Z."/>
            <person name="Freedman E."/>
            <person name="Gellesch M."/>
            <person name="Goldberg J."/>
            <person name="Griggs A."/>
            <person name="Gujja S."/>
            <person name="Heilman E."/>
            <person name="Heiman D."/>
            <person name="Howarth C."/>
            <person name="Mehta T."/>
            <person name="Neiman D."/>
            <person name="Pearson M."/>
            <person name="Roberts A."/>
            <person name="Saif S."/>
            <person name="Shea T."/>
            <person name="Shenoy N."/>
            <person name="Sisk P."/>
            <person name="Stolte C."/>
            <person name="Sykes S."/>
            <person name="White J."/>
            <person name="Yandava C."/>
            <person name="Burger G."/>
            <person name="Gray M.W."/>
            <person name="Holland P.W.H."/>
            <person name="King N."/>
            <person name="Lang F.B.F."/>
            <person name="Roger A.J."/>
            <person name="Ruiz-Trillo I."/>
            <person name="Haas B."/>
            <person name="Nusbaum C."/>
            <person name="Birren B."/>
        </authorList>
    </citation>
    <scope>NUCLEOTIDE SEQUENCE [LARGE SCALE GENOMIC DNA]</scope>
    <source>
        <strain evidence="2 3">JP610</strain>
    </source>
</reference>
<dbReference type="GeneID" id="25903762"/>
<evidence type="ECO:0000256" key="1">
    <source>
        <dbReference type="SAM" id="Phobius"/>
    </source>
</evidence>
<keyword evidence="3" id="KW-1185">Reference proteome</keyword>
<protein>
    <submittedName>
        <fullName evidence="2">Uncharacterized protein</fullName>
    </submittedName>
</protein>
<sequence>MSSNTLLNESGMWRIPVVNTAAVVIVMLAVQLLNYNYQGTSWVCGETLAYLTAIVVISVPPKTSYIVPSFRGGAIAFGTLLGFGTGLLAYHSNILVSVVLVLAVNAVLLFWLEYSFNTLGGHKAVPLCISLFHGLQHMAYALNEDKIEEVLYSFAATMCYVAIGVTIPVAFYMLLHFFPVNPPIGKPSTPTKYFDEDISLRKSVTILLIEGVTLTRPSHASMGRMLWTAFRGAVVIAVSCLPNLICDIGESQKYTPWFFIGAQLTALAGTYTDIGFFDGVDRFLGNVVAVVAALVLNVALQAVHNSTAYIAIVVLFYGSYAFLAYTIWYGVSGPLMRELSQLLKGHGPFMMMVLLSFGAAVDTFDKPNATFQAPLYRFLFTSAGTVFATAAHFIFPRYVVNIEKSTCLQVAVDFHGILEKSFQVDDKFGILKNDHKSPMGGRGSLYTHSSMKTVK</sequence>